<feature type="transmembrane region" description="Helical" evidence="7">
    <location>
        <begin position="219"/>
        <end position="240"/>
    </location>
</feature>
<dbReference type="InterPro" id="IPR020846">
    <property type="entry name" value="MFS_dom"/>
</dbReference>
<dbReference type="Gene3D" id="1.20.1250.20">
    <property type="entry name" value="MFS general substrate transporter like domains"/>
    <property type="match status" value="1"/>
</dbReference>
<evidence type="ECO:0000256" key="7">
    <source>
        <dbReference type="SAM" id="Phobius"/>
    </source>
</evidence>
<dbReference type="SUPFAM" id="SSF103473">
    <property type="entry name" value="MFS general substrate transporter"/>
    <property type="match status" value="1"/>
</dbReference>
<dbReference type="GO" id="GO:0005886">
    <property type="term" value="C:plasma membrane"/>
    <property type="evidence" value="ECO:0007669"/>
    <property type="project" value="UniProtKB-SubCell"/>
</dbReference>
<evidence type="ECO:0000256" key="6">
    <source>
        <dbReference type="ARBA" id="ARBA00023136"/>
    </source>
</evidence>
<evidence type="ECO:0000256" key="2">
    <source>
        <dbReference type="ARBA" id="ARBA00022448"/>
    </source>
</evidence>
<organism evidence="9 10">
    <name type="scientific">Nicoliella spurrieriana</name>
    <dbReference type="NCBI Taxonomy" id="2925830"/>
    <lineage>
        <taxon>Bacteria</taxon>
        <taxon>Bacillati</taxon>
        <taxon>Bacillota</taxon>
        <taxon>Bacilli</taxon>
        <taxon>Lactobacillales</taxon>
        <taxon>Lactobacillaceae</taxon>
        <taxon>Nicoliella</taxon>
    </lineage>
</organism>
<keyword evidence="4 7" id="KW-0812">Transmembrane</keyword>
<name>A0A976RS51_9LACO</name>
<dbReference type="PROSITE" id="PS50850">
    <property type="entry name" value="MFS"/>
    <property type="match status" value="1"/>
</dbReference>
<feature type="transmembrane region" description="Helical" evidence="7">
    <location>
        <begin position="260"/>
        <end position="285"/>
    </location>
</feature>
<dbReference type="Gene3D" id="1.20.1720.10">
    <property type="entry name" value="Multidrug resistance protein D"/>
    <property type="match status" value="1"/>
</dbReference>
<feature type="transmembrane region" description="Helical" evidence="7">
    <location>
        <begin position="131"/>
        <end position="156"/>
    </location>
</feature>
<feature type="transmembrane region" description="Helical" evidence="7">
    <location>
        <begin position="326"/>
        <end position="344"/>
    </location>
</feature>
<keyword evidence="3" id="KW-1003">Cell membrane</keyword>
<dbReference type="Pfam" id="PF07690">
    <property type="entry name" value="MFS_1"/>
    <property type="match status" value="2"/>
</dbReference>
<feature type="transmembrane region" description="Helical" evidence="7">
    <location>
        <begin position="73"/>
        <end position="92"/>
    </location>
</feature>
<dbReference type="PRINTS" id="PR01036">
    <property type="entry name" value="TCRTETB"/>
</dbReference>
<protein>
    <submittedName>
        <fullName evidence="9">MFS transporter</fullName>
    </submittedName>
</protein>
<accession>A0A976RS51</accession>
<feature type="transmembrane region" description="Helical" evidence="7">
    <location>
        <begin position="291"/>
        <end position="314"/>
    </location>
</feature>
<dbReference type="CDD" id="cd17321">
    <property type="entry name" value="MFS_MMR_MDR_like"/>
    <property type="match status" value="1"/>
</dbReference>
<dbReference type="PANTHER" id="PTHR42718:SF46">
    <property type="entry name" value="BLR6921 PROTEIN"/>
    <property type="match status" value="1"/>
</dbReference>
<feature type="transmembrane region" description="Helical" evidence="7">
    <location>
        <begin position="400"/>
        <end position="419"/>
    </location>
</feature>
<dbReference type="GO" id="GO:0022857">
    <property type="term" value="F:transmembrane transporter activity"/>
    <property type="evidence" value="ECO:0007669"/>
    <property type="project" value="InterPro"/>
</dbReference>
<dbReference type="KEGG" id="lbe:MOO44_08480"/>
<dbReference type="InterPro" id="IPR004638">
    <property type="entry name" value="EmrB-like"/>
</dbReference>
<evidence type="ECO:0000256" key="3">
    <source>
        <dbReference type="ARBA" id="ARBA00022475"/>
    </source>
</evidence>
<proteinExistence type="predicted"/>
<evidence type="ECO:0000256" key="5">
    <source>
        <dbReference type="ARBA" id="ARBA00022989"/>
    </source>
</evidence>
<dbReference type="RefSeq" id="WP_260116685.1">
    <property type="nucleotide sequence ID" value="NZ_CP093361.1"/>
</dbReference>
<evidence type="ECO:0000313" key="9">
    <source>
        <dbReference type="EMBL" id="UQS86885.1"/>
    </source>
</evidence>
<dbReference type="InterPro" id="IPR036259">
    <property type="entry name" value="MFS_trans_sf"/>
</dbReference>
<dbReference type="AlphaFoldDB" id="A0A976RS51"/>
<feature type="transmembrane region" description="Helical" evidence="7">
    <location>
        <begin position="162"/>
        <end position="182"/>
    </location>
</feature>
<gene>
    <name evidence="9" type="ORF">MOO44_08480</name>
</gene>
<evidence type="ECO:0000256" key="1">
    <source>
        <dbReference type="ARBA" id="ARBA00004651"/>
    </source>
</evidence>
<evidence type="ECO:0000313" key="10">
    <source>
        <dbReference type="Proteomes" id="UP000831181"/>
    </source>
</evidence>
<feature type="transmembrane region" description="Helical" evidence="7">
    <location>
        <begin position="38"/>
        <end position="61"/>
    </location>
</feature>
<feature type="transmembrane region" description="Helical" evidence="7">
    <location>
        <begin position="439"/>
        <end position="456"/>
    </location>
</feature>
<dbReference type="PANTHER" id="PTHR42718">
    <property type="entry name" value="MAJOR FACILITATOR SUPERFAMILY MULTIDRUG TRANSPORTER MFSC"/>
    <property type="match status" value="1"/>
</dbReference>
<dbReference type="EMBL" id="CP093361">
    <property type="protein sequence ID" value="UQS86885.1"/>
    <property type="molecule type" value="Genomic_DNA"/>
</dbReference>
<evidence type="ECO:0000256" key="4">
    <source>
        <dbReference type="ARBA" id="ARBA00022692"/>
    </source>
</evidence>
<keyword evidence="6 7" id="KW-0472">Membrane</keyword>
<dbReference type="InterPro" id="IPR011701">
    <property type="entry name" value="MFS"/>
</dbReference>
<evidence type="ECO:0000259" key="8">
    <source>
        <dbReference type="PROSITE" id="PS50850"/>
    </source>
</evidence>
<keyword evidence="2" id="KW-0813">Transport</keyword>
<sequence length="467" mass="50391">MSRKWLILICIGIVTFMSDLDASVVNIALPTISKSLSISMSISELIVSAYLITICILLMPLGKLSDKIGKNRIFKIGTALFTVGSLVCGLSPNITLLIFARILQGIGAAMTMSTNNGIITEVFPKKQRGQALGWIGSFVALGMIAGPGVGGVILQYLSWEDIFYINVPVGILMMLMATKVLEKDHPGKPEQSDPIGDALSTAFIFLFFVYLYAGQQFGYLNGWLLLGLLISVVALVVFIFNENKQANPLIDLKLFKNVDFSAGLITAVLIFVTNNFYMVLTPFYLQNARNYSAGIAGLIMMILPFVQIVTAPLSGKLADVFGEIKLIVIGLLFILVAQVLLLSSNLNSSIIIYMVAIGLLGLGNSVFQAPNNSMIMGSIKSKDLGIAGSMNSLSRNIGMVLGNALATSLLFLVMSVISGQHVTNFTGSNKPLYLMGQQFVYGFGIVLIVITIVITLKQVKTIRTTQS</sequence>
<keyword evidence="10" id="KW-1185">Reference proteome</keyword>
<feature type="transmembrane region" description="Helical" evidence="7">
    <location>
        <begin position="194"/>
        <end position="213"/>
    </location>
</feature>
<reference evidence="9" key="1">
    <citation type="journal article" date="2022" name="Int. J. Syst. Evol. Microbiol.">
        <title>Apilactobacillus apisilvae sp. nov., Nicolia spurrieriana gen. nov. sp. nov., Bombilactobacillus folatiphilus sp. nov. and Bombilactobacillus thymidiniphilus sp. nov., four new lactic acid bacterial isolates from stingless bees Tetragonula carbonaria and Austroplebeia australis.</title>
        <authorList>
            <person name="Oliphant S.A."/>
            <person name="Watson-Haigh N.S."/>
            <person name="Sumby K.M."/>
            <person name="Gardner J."/>
            <person name="Groom S."/>
            <person name="Jiranek V."/>
        </authorList>
    </citation>
    <scope>NUCLEOTIDE SEQUENCE</scope>
    <source>
        <strain evidence="9">SGEP1_A5</strain>
    </source>
</reference>
<dbReference type="NCBIfam" id="TIGR00711">
    <property type="entry name" value="efflux_EmrB"/>
    <property type="match status" value="1"/>
</dbReference>
<comment type="subcellular location">
    <subcellularLocation>
        <location evidence="1">Cell membrane</location>
        <topology evidence="1">Multi-pass membrane protein</topology>
    </subcellularLocation>
</comment>
<feature type="domain" description="Major facilitator superfamily (MFS) profile" evidence="8">
    <location>
        <begin position="7"/>
        <end position="460"/>
    </location>
</feature>
<keyword evidence="5 7" id="KW-1133">Transmembrane helix</keyword>
<dbReference type="Proteomes" id="UP000831181">
    <property type="component" value="Chromosome"/>
</dbReference>